<evidence type="ECO:0000256" key="1">
    <source>
        <dbReference type="SAM" id="MobiDB-lite"/>
    </source>
</evidence>
<dbReference type="InterPro" id="IPR001387">
    <property type="entry name" value="Cro/C1-type_HTH"/>
</dbReference>
<proteinExistence type="predicted"/>
<reference evidence="2 3" key="1">
    <citation type="submission" date="2023-08" db="EMBL/GenBank/DDBJ databases">
        <authorList>
            <person name="Sharma P."/>
            <person name="Verma V."/>
            <person name="Mohan M.K."/>
            <person name="Dubey A.K."/>
        </authorList>
    </citation>
    <scope>NUCLEOTIDE SEQUENCE [LARGE SCALE GENOMIC DNA]</scope>
    <source>
        <strain evidence="2 3">ADP4</strain>
    </source>
</reference>
<feature type="region of interest" description="Disordered" evidence="1">
    <location>
        <begin position="310"/>
        <end position="395"/>
    </location>
</feature>
<organism evidence="2 3">
    <name type="scientific">Streptomyces chrestomyceticus</name>
    <dbReference type="NCBI Taxonomy" id="68185"/>
    <lineage>
        <taxon>Bacteria</taxon>
        <taxon>Bacillati</taxon>
        <taxon>Actinomycetota</taxon>
        <taxon>Actinomycetes</taxon>
        <taxon>Kitasatosporales</taxon>
        <taxon>Streptomycetaceae</taxon>
        <taxon>Streptomyces</taxon>
    </lineage>
</organism>
<comment type="caution">
    <text evidence="2">The sequence shown here is derived from an EMBL/GenBank/DDBJ whole genome shotgun (WGS) entry which is preliminary data.</text>
</comment>
<dbReference type="Proteomes" id="UP001348265">
    <property type="component" value="Unassembled WGS sequence"/>
</dbReference>
<sequence length="395" mass="43295">MGPSPGSKAGAKYARDRLRQQMTEQGCSRRDIATEMRVAFRARPREAWRHAHGLTLQQAADRLNALAAVRPEQAVAADASLLGKWEKWPASRRKPAPGLVSLLAELYGCTAEDLLDFEDRQALHAGDPLLLLCSAAAPAGTAPADPVAPSASVPAAADPSPAELVELAPEEAAAWAQWAESSNVGAIALEQLLADTQTLAARYLCEKPARVFRDTRALRNRVFALLEGHQHPRQSADLYMVAGYLCGLLAWMSSDLGQPRRADTQGRTAWLCAELAGHDTLRAWVLSTRSKVAFWDGRLKDAITLARRGADLSPHGSRRTAGLPGGRRLVAPGRRRGDPRRPRPGCPGPGERPRPRRRRWALLVRRLPPRQLRRRRPPAHRRPRGRAARGHRGAD</sequence>
<gene>
    <name evidence="2" type="ORF">RB636_37830</name>
</gene>
<dbReference type="RefSeq" id="WP_331789836.1">
    <property type="nucleotide sequence ID" value="NZ_JAVFKM010000034.1"/>
</dbReference>
<evidence type="ECO:0008006" key="4">
    <source>
        <dbReference type="Google" id="ProtNLM"/>
    </source>
</evidence>
<name>A0ABU7X7I0_9ACTN</name>
<accession>A0ABU7X7I0</accession>
<protein>
    <recommendedName>
        <fullName evidence="4">HTH cro/C1-type domain-containing protein</fullName>
    </recommendedName>
</protein>
<feature type="compositionally biased region" description="Basic residues" evidence="1">
    <location>
        <begin position="367"/>
        <end position="395"/>
    </location>
</feature>
<keyword evidence="3" id="KW-1185">Reference proteome</keyword>
<dbReference type="EMBL" id="JAVFKM010000034">
    <property type="protein sequence ID" value="MEF3118925.1"/>
    <property type="molecule type" value="Genomic_DNA"/>
</dbReference>
<dbReference type="CDD" id="cd00093">
    <property type="entry name" value="HTH_XRE"/>
    <property type="match status" value="1"/>
</dbReference>
<evidence type="ECO:0000313" key="2">
    <source>
        <dbReference type="EMBL" id="MEF3118925.1"/>
    </source>
</evidence>
<evidence type="ECO:0000313" key="3">
    <source>
        <dbReference type="Proteomes" id="UP001348265"/>
    </source>
</evidence>